<dbReference type="EC" id="3.2.2.n1" evidence="2"/>
<dbReference type="PANTHER" id="PTHR31223">
    <property type="entry name" value="LOG FAMILY PROTEIN YJL055W"/>
    <property type="match status" value="1"/>
</dbReference>
<dbReference type="Proteomes" id="UP000521032">
    <property type="component" value="Unassembled WGS sequence"/>
</dbReference>
<name>A0A6V7R553_9BACL</name>
<keyword evidence="2" id="KW-0203">Cytokinin biosynthesis</keyword>
<dbReference type="Gene3D" id="3.40.50.450">
    <property type="match status" value="1"/>
</dbReference>
<evidence type="ECO:0000313" key="4">
    <source>
        <dbReference type="Proteomes" id="UP000521032"/>
    </source>
</evidence>
<evidence type="ECO:0000256" key="2">
    <source>
        <dbReference type="RuleBase" id="RU363015"/>
    </source>
</evidence>
<reference evidence="3 4" key="1">
    <citation type="submission" date="2020-07" db="EMBL/GenBank/DDBJ databases">
        <authorList>
            <person name="Criscuolo A."/>
        </authorList>
    </citation>
    <scope>NUCLEOTIDE SEQUENCE [LARGE SCALE GENOMIC DNA]</scope>
    <source>
        <strain evidence="4">CIP 111030</strain>
    </source>
</reference>
<keyword evidence="2" id="KW-0378">Hydrolase</keyword>
<protein>
    <recommendedName>
        <fullName evidence="2">Cytokinin riboside 5'-monophosphate phosphoribohydrolase</fullName>
        <ecNumber evidence="2">3.2.2.n1</ecNumber>
    </recommendedName>
</protein>
<dbReference type="GO" id="GO:0016799">
    <property type="term" value="F:hydrolase activity, hydrolyzing N-glycosyl compounds"/>
    <property type="evidence" value="ECO:0007669"/>
    <property type="project" value="TreeGrafter"/>
</dbReference>
<comment type="caution">
    <text evidence="3">The sequence shown here is derived from an EMBL/GenBank/DDBJ whole genome shotgun (WGS) entry which is preliminary data.</text>
</comment>
<dbReference type="InterPro" id="IPR005269">
    <property type="entry name" value="LOG"/>
</dbReference>
<dbReference type="GO" id="GO:0009691">
    <property type="term" value="P:cytokinin biosynthetic process"/>
    <property type="evidence" value="ECO:0007669"/>
    <property type="project" value="UniProtKB-UniRule"/>
</dbReference>
<dbReference type="GO" id="GO:0005829">
    <property type="term" value="C:cytosol"/>
    <property type="evidence" value="ECO:0007669"/>
    <property type="project" value="TreeGrafter"/>
</dbReference>
<dbReference type="AlphaFoldDB" id="A0A6V7R553"/>
<gene>
    <name evidence="3" type="primary">yvdD</name>
    <name evidence="3" type="ORF">JEOSCH030_00311</name>
</gene>
<keyword evidence="4" id="KW-1185">Reference proteome</keyword>
<sequence>MNIKSISVFCGARSGNDRIFEESAYNLGKILAEQGIRLVYGGGGLGLMGAVATGALDHGGEVTGIIPEVLVDREMAHTGVQDMRIVKNMSIRKEQLIDEADAIVILPGGAGTMEEFFQVFVAGQIGIYQKPIAFVNTAGYYDSLFELFNTFIQHDFLEERFLELIRKVNRIEDVVEKLEHFTPVKGRTREDIEKGHSRN</sequence>
<dbReference type="Pfam" id="PF03641">
    <property type="entry name" value="Lysine_decarbox"/>
    <property type="match status" value="1"/>
</dbReference>
<evidence type="ECO:0000313" key="3">
    <source>
        <dbReference type="EMBL" id="CAD2072547.1"/>
    </source>
</evidence>
<evidence type="ECO:0000256" key="1">
    <source>
        <dbReference type="ARBA" id="ARBA00006763"/>
    </source>
</evidence>
<dbReference type="SUPFAM" id="SSF102405">
    <property type="entry name" value="MCP/YpsA-like"/>
    <property type="match status" value="1"/>
</dbReference>
<accession>A0A6V7R553</accession>
<comment type="similarity">
    <text evidence="1 2">Belongs to the LOG family.</text>
</comment>
<dbReference type="PANTHER" id="PTHR31223:SF70">
    <property type="entry name" value="LOG FAMILY PROTEIN YJL055W"/>
    <property type="match status" value="1"/>
</dbReference>
<dbReference type="EMBL" id="CAJEWE010000006">
    <property type="protein sequence ID" value="CAD2072547.1"/>
    <property type="molecule type" value="Genomic_DNA"/>
</dbReference>
<proteinExistence type="inferred from homology"/>
<dbReference type="NCBIfam" id="TIGR00730">
    <property type="entry name" value="Rossman fold protein, TIGR00730 family"/>
    <property type="match status" value="1"/>
</dbReference>
<dbReference type="RefSeq" id="WP_186084953.1">
    <property type="nucleotide sequence ID" value="NZ_BMDB01000001.1"/>
</dbReference>
<dbReference type="InterPro" id="IPR031100">
    <property type="entry name" value="LOG_fam"/>
</dbReference>
<organism evidence="3 4">
    <name type="scientific">Phocicoccus schoeneichii</name>
    <dbReference type="NCBI Taxonomy" id="1812261"/>
    <lineage>
        <taxon>Bacteria</taxon>
        <taxon>Bacillati</taxon>
        <taxon>Bacillota</taxon>
        <taxon>Bacilli</taxon>
        <taxon>Bacillales</taxon>
        <taxon>Salinicoccaceae</taxon>
        <taxon>Phocicoccus</taxon>
    </lineage>
</organism>